<gene>
    <name evidence="2" type="ORF">ABZ568_37035</name>
</gene>
<dbReference type="RefSeq" id="WP_359793939.1">
    <property type="nucleotide sequence ID" value="NZ_JBEYBN010000088.1"/>
</dbReference>
<organism evidence="2 3">
    <name type="scientific">Streptomyces olindensis</name>
    <dbReference type="NCBI Taxonomy" id="358823"/>
    <lineage>
        <taxon>Bacteria</taxon>
        <taxon>Bacillati</taxon>
        <taxon>Actinomycetota</taxon>
        <taxon>Actinomycetes</taxon>
        <taxon>Kitasatosporales</taxon>
        <taxon>Streptomycetaceae</taxon>
        <taxon>Streptomyces</taxon>
    </lineage>
</organism>
<feature type="chain" id="PRO_5046003959" evidence="1">
    <location>
        <begin position="31"/>
        <end position="164"/>
    </location>
</feature>
<feature type="signal peptide" evidence="1">
    <location>
        <begin position="1"/>
        <end position="30"/>
    </location>
</feature>
<dbReference type="Proteomes" id="UP001550603">
    <property type="component" value="Unassembled WGS sequence"/>
</dbReference>
<keyword evidence="1" id="KW-0732">Signal</keyword>
<reference evidence="2 3" key="1">
    <citation type="submission" date="2024-06" db="EMBL/GenBank/DDBJ databases">
        <title>The Natural Products Discovery Center: Release of the First 8490 Sequenced Strains for Exploring Actinobacteria Biosynthetic Diversity.</title>
        <authorList>
            <person name="Kalkreuter E."/>
            <person name="Kautsar S.A."/>
            <person name="Yang D."/>
            <person name="Bader C.D."/>
            <person name="Teijaro C.N."/>
            <person name="Fluegel L."/>
            <person name="Davis C.M."/>
            <person name="Simpson J.R."/>
            <person name="Lauterbach L."/>
            <person name="Steele A.D."/>
            <person name="Gui C."/>
            <person name="Meng S."/>
            <person name="Li G."/>
            <person name="Viehrig K."/>
            <person name="Ye F."/>
            <person name="Su P."/>
            <person name="Kiefer A.F."/>
            <person name="Nichols A."/>
            <person name="Cepeda A.J."/>
            <person name="Yan W."/>
            <person name="Fan B."/>
            <person name="Jiang Y."/>
            <person name="Adhikari A."/>
            <person name="Zheng C.-J."/>
            <person name="Schuster L."/>
            <person name="Cowan T.M."/>
            <person name="Smanski M.J."/>
            <person name="Chevrette M.G."/>
            <person name="De Carvalho L.P.S."/>
            <person name="Shen B."/>
        </authorList>
    </citation>
    <scope>NUCLEOTIDE SEQUENCE [LARGE SCALE GENOMIC DNA]</scope>
    <source>
        <strain evidence="2 3">NPDC019583</strain>
    </source>
</reference>
<name>A0ABV2Y6Q8_9ACTN</name>
<evidence type="ECO:0000313" key="3">
    <source>
        <dbReference type="Proteomes" id="UP001550603"/>
    </source>
</evidence>
<accession>A0ABV2Y6Q8</accession>
<evidence type="ECO:0000313" key="2">
    <source>
        <dbReference type="EMBL" id="MEU2271941.1"/>
    </source>
</evidence>
<comment type="caution">
    <text evidence="2">The sequence shown here is derived from an EMBL/GenBank/DDBJ whole genome shotgun (WGS) entry which is preliminary data.</text>
</comment>
<protein>
    <submittedName>
        <fullName evidence="2">Signal peptide protein</fullName>
    </submittedName>
</protein>
<sequence>MPFRNRRLRLTLLALAVAAIGLTTAGPALAATPPAATPQTREAAIPTDFVDLTPRPLQAEGSRDFTVTYRNDGPTPVTVAPQLLVLSPDTGPYLTPSDVTVERRTGHGCWQPVAVGSQTGTLYTELTGARRTLSAGETLTERYRVTDVQPEVQGTVLPRVALYG</sequence>
<keyword evidence="3" id="KW-1185">Reference proteome</keyword>
<evidence type="ECO:0000256" key="1">
    <source>
        <dbReference type="SAM" id="SignalP"/>
    </source>
</evidence>
<proteinExistence type="predicted"/>
<dbReference type="EMBL" id="JBEYBN010000088">
    <property type="protein sequence ID" value="MEU2271941.1"/>
    <property type="molecule type" value="Genomic_DNA"/>
</dbReference>